<evidence type="ECO:0000256" key="1">
    <source>
        <dbReference type="SAM" id="MobiDB-lite"/>
    </source>
</evidence>
<dbReference type="Proteomes" id="UP000735302">
    <property type="component" value="Unassembled WGS sequence"/>
</dbReference>
<gene>
    <name evidence="2" type="ORF">PoB_007593500</name>
</gene>
<keyword evidence="3" id="KW-1185">Reference proteome</keyword>
<feature type="compositionally biased region" description="Polar residues" evidence="1">
    <location>
        <begin position="53"/>
        <end position="63"/>
    </location>
</feature>
<sequence>MGDPARARSQAFCSIQQPVIVYNKMFVQVRVIALPNQTRDSQRSGEGIGGTVDSESALRSSGTLPRRFEPRHQRSGLAESLKA</sequence>
<proteinExistence type="predicted"/>
<name>A0AAV4DZI2_9GAST</name>
<accession>A0AAV4DZI2</accession>
<comment type="caution">
    <text evidence="2">The sequence shown here is derived from an EMBL/GenBank/DDBJ whole genome shotgun (WGS) entry which is preliminary data.</text>
</comment>
<dbReference type="EMBL" id="BLXT01008489">
    <property type="protein sequence ID" value="GFO49430.1"/>
    <property type="molecule type" value="Genomic_DNA"/>
</dbReference>
<evidence type="ECO:0000313" key="3">
    <source>
        <dbReference type="Proteomes" id="UP000735302"/>
    </source>
</evidence>
<protein>
    <submittedName>
        <fullName evidence="2">Uncharacterized protein</fullName>
    </submittedName>
</protein>
<organism evidence="2 3">
    <name type="scientific">Plakobranchus ocellatus</name>
    <dbReference type="NCBI Taxonomy" id="259542"/>
    <lineage>
        <taxon>Eukaryota</taxon>
        <taxon>Metazoa</taxon>
        <taxon>Spiralia</taxon>
        <taxon>Lophotrochozoa</taxon>
        <taxon>Mollusca</taxon>
        <taxon>Gastropoda</taxon>
        <taxon>Heterobranchia</taxon>
        <taxon>Euthyneura</taxon>
        <taxon>Panpulmonata</taxon>
        <taxon>Sacoglossa</taxon>
        <taxon>Placobranchoidea</taxon>
        <taxon>Plakobranchidae</taxon>
        <taxon>Plakobranchus</taxon>
    </lineage>
</organism>
<reference evidence="2 3" key="1">
    <citation type="journal article" date="2021" name="Elife">
        <title>Chloroplast acquisition without the gene transfer in kleptoplastic sea slugs, Plakobranchus ocellatus.</title>
        <authorList>
            <person name="Maeda T."/>
            <person name="Takahashi S."/>
            <person name="Yoshida T."/>
            <person name="Shimamura S."/>
            <person name="Takaki Y."/>
            <person name="Nagai Y."/>
            <person name="Toyoda A."/>
            <person name="Suzuki Y."/>
            <person name="Arimoto A."/>
            <person name="Ishii H."/>
            <person name="Satoh N."/>
            <person name="Nishiyama T."/>
            <person name="Hasebe M."/>
            <person name="Maruyama T."/>
            <person name="Minagawa J."/>
            <person name="Obokata J."/>
            <person name="Shigenobu S."/>
        </authorList>
    </citation>
    <scope>NUCLEOTIDE SEQUENCE [LARGE SCALE GENOMIC DNA]</scope>
</reference>
<evidence type="ECO:0000313" key="2">
    <source>
        <dbReference type="EMBL" id="GFO49430.1"/>
    </source>
</evidence>
<dbReference type="AlphaFoldDB" id="A0AAV4DZI2"/>
<feature type="region of interest" description="Disordered" evidence="1">
    <location>
        <begin position="36"/>
        <end position="83"/>
    </location>
</feature>